<dbReference type="GO" id="GO:0003700">
    <property type="term" value="F:DNA-binding transcription factor activity"/>
    <property type="evidence" value="ECO:0007669"/>
    <property type="project" value="InterPro"/>
</dbReference>
<dbReference type="PANTHER" id="PTHR30126">
    <property type="entry name" value="HTH-TYPE TRANSCRIPTIONAL REGULATOR"/>
    <property type="match status" value="1"/>
</dbReference>
<dbReference type="EMBL" id="DYTV01000017">
    <property type="protein sequence ID" value="HJH10396.1"/>
    <property type="molecule type" value="Genomic_DNA"/>
</dbReference>
<dbReference type="PANTHER" id="PTHR30126:SF39">
    <property type="entry name" value="HTH-TYPE TRANSCRIPTIONAL REGULATOR CYSL"/>
    <property type="match status" value="1"/>
</dbReference>
<evidence type="ECO:0000256" key="2">
    <source>
        <dbReference type="ARBA" id="ARBA00023015"/>
    </source>
</evidence>
<comment type="caution">
    <text evidence="6">The sequence shown here is derived from an EMBL/GenBank/DDBJ whole genome shotgun (WGS) entry which is preliminary data.</text>
</comment>
<evidence type="ECO:0000256" key="4">
    <source>
        <dbReference type="ARBA" id="ARBA00023163"/>
    </source>
</evidence>
<dbReference type="AlphaFoldDB" id="A0A921NA65"/>
<accession>A0A921NA65</accession>
<proteinExistence type="inferred from homology"/>
<organism evidence="6 7">
    <name type="scientific">Metalysinibacillus jejuensis</name>
    <dbReference type="NCBI Taxonomy" id="914327"/>
    <lineage>
        <taxon>Bacteria</taxon>
        <taxon>Bacillati</taxon>
        <taxon>Bacillota</taxon>
        <taxon>Bacilli</taxon>
        <taxon>Bacillales</taxon>
        <taxon>Caryophanaceae</taxon>
        <taxon>Metalysinibacillus</taxon>
    </lineage>
</organism>
<dbReference type="SUPFAM" id="SSF46785">
    <property type="entry name" value="Winged helix' DNA-binding domain"/>
    <property type="match status" value="1"/>
</dbReference>
<evidence type="ECO:0000259" key="5">
    <source>
        <dbReference type="PROSITE" id="PS50931"/>
    </source>
</evidence>
<dbReference type="GO" id="GO:0000976">
    <property type="term" value="F:transcription cis-regulatory region binding"/>
    <property type="evidence" value="ECO:0007669"/>
    <property type="project" value="TreeGrafter"/>
</dbReference>
<keyword evidence="3" id="KW-0238">DNA-binding</keyword>
<dbReference type="InterPro" id="IPR000847">
    <property type="entry name" value="LysR_HTH_N"/>
</dbReference>
<dbReference type="Gene3D" id="3.40.190.10">
    <property type="entry name" value="Periplasmic binding protein-like II"/>
    <property type="match status" value="2"/>
</dbReference>
<dbReference type="RefSeq" id="WP_108307301.1">
    <property type="nucleotide sequence ID" value="NZ_QAFW01000024.1"/>
</dbReference>
<dbReference type="FunFam" id="1.10.10.10:FF:000001">
    <property type="entry name" value="LysR family transcriptional regulator"/>
    <property type="match status" value="1"/>
</dbReference>
<evidence type="ECO:0000313" key="6">
    <source>
        <dbReference type="EMBL" id="HJH10396.1"/>
    </source>
</evidence>
<reference evidence="6" key="2">
    <citation type="submission" date="2021-09" db="EMBL/GenBank/DDBJ databases">
        <authorList>
            <person name="Gilroy R."/>
        </authorList>
    </citation>
    <scope>NUCLEOTIDE SEQUENCE</scope>
    <source>
        <strain evidence="6">CHK160-4876</strain>
    </source>
</reference>
<dbReference type="InterPro" id="IPR005119">
    <property type="entry name" value="LysR_subst-bd"/>
</dbReference>
<sequence length="292" mass="32854">MNVEELVTFTKLCELKNFTKTAEALTMSQPTVSLHLKNLEQEFQSQLIQRSSKQVSVTPTGELLLERAKQIQQLIAQTKSDILACHDAVQGELKIGASFTIGEYILPMILGDICMEYPQLNLDVTIGNTEEIVKQVKHLQVDIGLIEGTTNEKELLLMPFMEDELVIIVSPTHALAHKKDVQMSDLQNEVWLSRELGSGTRENLQHFLRTHAIKTRAIVTISSNQGVKEAVMNNVGISLISRYTVMRDVKFGDVVIVPVAERFTRVLSYVYSPVMKNIRSVSSFIELVEEKL</sequence>
<evidence type="ECO:0000256" key="3">
    <source>
        <dbReference type="ARBA" id="ARBA00023125"/>
    </source>
</evidence>
<feature type="domain" description="HTH lysR-type" evidence="5">
    <location>
        <begin position="1"/>
        <end position="58"/>
    </location>
</feature>
<evidence type="ECO:0000313" key="7">
    <source>
        <dbReference type="Proteomes" id="UP000700212"/>
    </source>
</evidence>
<dbReference type="InterPro" id="IPR036388">
    <property type="entry name" value="WH-like_DNA-bd_sf"/>
</dbReference>
<dbReference type="Pfam" id="PF03466">
    <property type="entry name" value="LysR_substrate"/>
    <property type="match status" value="1"/>
</dbReference>
<protein>
    <submittedName>
        <fullName evidence="6">LysR family transcriptional regulator</fullName>
    </submittedName>
</protein>
<reference evidence="6" key="1">
    <citation type="journal article" date="2021" name="PeerJ">
        <title>Extensive microbial diversity within the chicken gut microbiome revealed by metagenomics and culture.</title>
        <authorList>
            <person name="Gilroy R."/>
            <person name="Ravi A."/>
            <person name="Getino M."/>
            <person name="Pursley I."/>
            <person name="Horton D.L."/>
            <person name="Alikhan N.F."/>
            <person name="Baker D."/>
            <person name="Gharbi K."/>
            <person name="Hall N."/>
            <person name="Watson M."/>
            <person name="Adriaenssens E.M."/>
            <person name="Foster-Nyarko E."/>
            <person name="Jarju S."/>
            <person name="Secka A."/>
            <person name="Antonio M."/>
            <person name="Oren A."/>
            <person name="Chaudhuri R.R."/>
            <person name="La Ragione R."/>
            <person name="Hildebrand F."/>
            <person name="Pallen M.J."/>
        </authorList>
    </citation>
    <scope>NUCLEOTIDE SEQUENCE</scope>
    <source>
        <strain evidence="6">CHK160-4876</strain>
    </source>
</reference>
<dbReference type="OrthoDB" id="9785745at2"/>
<gene>
    <name evidence="6" type="ORF">K8V30_01670</name>
</gene>
<comment type="similarity">
    <text evidence="1">Belongs to the LysR transcriptional regulatory family.</text>
</comment>
<name>A0A921NA65_9BACL</name>
<dbReference type="Pfam" id="PF00126">
    <property type="entry name" value="HTH_1"/>
    <property type="match status" value="1"/>
</dbReference>
<dbReference type="Proteomes" id="UP000700212">
    <property type="component" value="Unassembled WGS sequence"/>
</dbReference>
<evidence type="ECO:0000256" key="1">
    <source>
        <dbReference type="ARBA" id="ARBA00009437"/>
    </source>
</evidence>
<keyword evidence="4" id="KW-0804">Transcription</keyword>
<dbReference type="PROSITE" id="PS50931">
    <property type="entry name" value="HTH_LYSR"/>
    <property type="match status" value="1"/>
</dbReference>
<dbReference type="CDD" id="cd08420">
    <property type="entry name" value="PBP2_CysL_like"/>
    <property type="match status" value="1"/>
</dbReference>
<dbReference type="Gene3D" id="1.10.10.10">
    <property type="entry name" value="Winged helix-like DNA-binding domain superfamily/Winged helix DNA-binding domain"/>
    <property type="match status" value="1"/>
</dbReference>
<dbReference type="SUPFAM" id="SSF53850">
    <property type="entry name" value="Periplasmic binding protein-like II"/>
    <property type="match status" value="1"/>
</dbReference>
<dbReference type="PRINTS" id="PR00039">
    <property type="entry name" value="HTHLYSR"/>
</dbReference>
<dbReference type="InterPro" id="IPR036390">
    <property type="entry name" value="WH_DNA-bd_sf"/>
</dbReference>
<keyword evidence="2" id="KW-0805">Transcription regulation</keyword>